<dbReference type="PRINTS" id="PR00934">
    <property type="entry name" value="XHISDIPTASE"/>
</dbReference>
<dbReference type="EMBL" id="CYXO01000010">
    <property type="protein sequence ID" value="CUN07537.1"/>
    <property type="molecule type" value="Genomic_DNA"/>
</dbReference>
<evidence type="ECO:0000256" key="17">
    <source>
        <dbReference type="ARBA" id="ARBA00078074"/>
    </source>
</evidence>
<comment type="catalytic activity">
    <reaction evidence="9">
        <text>Hydrolysis of dipeptides, preferentially hydrophobic dipeptides including prolyl amino acids.</text>
        <dbReference type="EC" id="3.4.13.18"/>
    </reaction>
</comment>
<protein>
    <recommendedName>
        <fullName evidence="13">Cytosol non-specific dipeptidase</fullName>
        <ecNumber evidence="10">3.4.13.18</ecNumber>
    </recommendedName>
    <alternativeName>
        <fullName evidence="16">Aminoacyl-histidine dipeptidase</fullName>
    </alternativeName>
    <alternativeName>
        <fullName evidence="15">Beta-alanyl-histidine dipeptidase</fullName>
    </alternativeName>
    <alternativeName>
        <fullName evidence="14">Carnosinase</fullName>
    </alternativeName>
    <alternativeName>
        <fullName evidence="11">Peptidase D</fullName>
    </alternativeName>
    <alternativeName>
        <fullName evidence="17">Xaa-His dipeptidase</fullName>
    </alternativeName>
</protein>
<organism evidence="19 20">
    <name type="scientific">Dorea longicatena</name>
    <dbReference type="NCBI Taxonomy" id="88431"/>
    <lineage>
        <taxon>Bacteria</taxon>
        <taxon>Bacillati</taxon>
        <taxon>Bacillota</taxon>
        <taxon>Clostridia</taxon>
        <taxon>Lachnospirales</taxon>
        <taxon>Lachnospiraceae</taxon>
        <taxon>Dorea</taxon>
    </lineage>
</organism>
<evidence type="ECO:0000256" key="10">
    <source>
        <dbReference type="ARBA" id="ARBA00038976"/>
    </source>
</evidence>
<evidence type="ECO:0000256" key="9">
    <source>
        <dbReference type="ARBA" id="ARBA00036421"/>
    </source>
</evidence>
<dbReference type="Gene3D" id="3.40.630.10">
    <property type="entry name" value="Zn peptidases"/>
    <property type="match status" value="2"/>
</dbReference>
<dbReference type="InterPro" id="IPR002933">
    <property type="entry name" value="Peptidase_M20"/>
</dbReference>
<dbReference type="PANTHER" id="PTHR43501:SF1">
    <property type="entry name" value="CYTOSOL NON-SPECIFIC DIPEPTIDASE"/>
    <property type="match status" value="1"/>
</dbReference>
<dbReference type="GO" id="GO:0046872">
    <property type="term" value="F:metal ion binding"/>
    <property type="evidence" value="ECO:0007669"/>
    <property type="project" value="UniProtKB-KW"/>
</dbReference>
<evidence type="ECO:0000259" key="18">
    <source>
        <dbReference type="Pfam" id="PF07687"/>
    </source>
</evidence>
<dbReference type="Pfam" id="PF07687">
    <property type="entry name" value="M20_dimer"/>
    <property type="match status" value="1"/>
</dbReference>
<keyword evidence="19" id="KW-0224">Dipeptidase</keyword>
<reference evidence="19 20" key="1">
    <citation type="submission" date="2015-09" db="EMBL/GenBank/DDBJ databases">
        <authorList>
            <consortium name="Pathogen Informatics"/>
        </authorList>
    </citation>
    <scope>NUCLEOTIDE SEQUENCE [LARGE SCALE GENOMIC DNA]</scope>
    <source>
        <strain evidence="19 20">2789STDY5834961</strain>
    </source>
</reference>
<evidence type="ECO:0000256" key="5">
    <source>
        <dbReference type="ARBA" id="ARBA00022801"/>
    </source>
</evidence>
<feature type="domain" description="Peptidase M20 dimerisation" evidence="18">
    <location>
        <begin position="206"/>
        <end position="286"/>
    </location>
</feature>
<dbReference type="PIRSF" id="PIRSF016599">
    <property type="entry name" value="Xaa-His_dipept"/>
    <property type="match status" value="1"/>
</dbReference>
<evidence type="ECO:0000256" key="16">
    <source>
        <dbReference type="ARBA" id="ARBA00077688"/>
    </source>
</evidence>
<evidence type="ECO:0000313" key="19">
    <source>
        <dbReference type="EMBL" id="CUN07537.1"/>
    </source>
</evidence>
<evidence type="ECO:0000256" key="2">
    <source>
        <dbReference type="ARBA" id="ARBA00001947"/>
    </source>
</evidence>
<dbReference type="Proteomes" id="UP000095597">
    <property type="component" value="Unassembled WGS sequence"/>
</dbReference>
<dbReference type="InterPro" id="IPR001160">
    <property type="entry name" value="Peptidase_M20C"/>
</dbReference>
<evidence type="ECO:0000256" key="12">
    <source>
        <dbReference type="ARBA" id="ARBA00061423"/>
    </source>
</evidence>
<dbReference type="GO" id="GO:0006508">
    <property type="term" value="P:proteolysis"/>
    <property type="evidence" value="ECO:0007669"/>
    <property type="project" value="UniProtKB-KW"/>
</dbReference>
<comment type="cofactor">
    <cofactor evidence="1">
        <name>Co(2+)</name>
        <dbReference type="ChEBI" id="CHEBI:48828"/>
    </cofactor>
</comment>
<evidence type="ECO:0000256" key="15">
    <source>
        <dbReference type="ARBA" id="ARBA00076004"/>
    </source>
</evidence>
<proteinExistence type="inferred from homology"/>
<dbReference type="AlphaFoldDB" id="A0A173TZL7"/>
<dbReference type="FunFam" id="3.40.630.10:FF:000015">
    <property type="entry name" value="Aminoacyl-histidine dipeptidase PepD"/>
    <property type="match status" value="1"/>
</dbReference>
<evidence type="ECO:0000256" key="6">
    <source>
        <dbReference type="ARBA" id="ARBA00022833"/>
    </source>
</evidence>
<accession>A0A173TZL7</accession>
<evidence type="ECO:0000256" key="7">
    <source>
        <dbReference type="ARBA" id="ARBA00023049"/>
    </source>
</evidence>
<keyword evidence="8" id="KW-0170">Cobalt</keyword>
<evidence type="ECO:0000256" key="1">
    <source>
        <dbReference type="ARBA" id="ARBA00001941"/>
    </source>
</evidence>
<dbReference type="CDD" id="cd03890">
    <property type="entry name" value="M20_pepD"/>
    <property type="match status" value="1"/>
</dbReference>
<keyword evidence="6" id="KW-0862">Zinc</keyword>
<dbReference type="NCBIfam" id="TIGR01893">
    <property type="entry name" value="aa-his-dipept"/>
    <property type="match status" value="1"/>
</dbReference>
<evidence type="ECO:0000256" key="8">
    <source>
        <dbReference type="ARBA" id="ARBA00023285"/>
    </source>
</evidence>
<evidence type="ECO:0000256" key="4">
    <source>
        <dbReference type="ARBA" id="ARBA00022723"/>
    </source>
</evidence>
<evidence type="ECO:0000256" key="3">
    <source>
        <dbReference type="ARBA" id="ARBA00022670"/>
    </source>
</evidence>
<evidence type="ECO:0000256" key="13">
    <source>
        <dbReference type="ARBA" id="ARBA00071271"/>
    </source>
</evidence>
<dbReference type="EC" id="3.4.13.18" evidence="10"/>
<evidence type="ECO:0000256" key="14">
    <source>
        <dbReference type="ARBA" id="ARBA00075285"/>
    </source>
</evidence>
<keyword evidence="7" id="KW-0482">Metalloprotease</keyword>
<sequence length="482" mass="52519">MGILSNIEPKEVFQYFEELSMVPRSTFHTKKISDFCVEFAKAHNLEYIQDEMNNVIIKKPGTAGYEDSDPVIIQGHLDMVATKTTDSDHDFENDPLDLFVDGDLIGAKNTTLGGDDGIAVAYAMAILASTDIPHPPIEAVFTVDEEIGMGGAHHLDTSVLKGKICLNIDSEIEGVMTVGCAGGYIYDTFIPIEWSEESGTKMTISLSNLQGGHSGAEIQKQLGNAHKIMGRVLYALAKDYDFNIVSTNGGNAANVIAQYNTTEIIADPAQAQDIIDAVAGLEQTIYAEFAGQEPTLSLKAVSDGETTLKAFDADTTSHVIGFLYGTIDGVQCYDRAFPTAVESSLNTGIVETTEDTVKIKFQVRSSVATKLDDMQNKLDLATDLASASREISGEYPAWSYNADSVIRPKAIELYKEMFGKEPTVETTHGGLECGILYGKKNDLDIISFGPDLTGVHTYNERVHIASTQRMWNYLKELLKACK</sequence>
<keyword evidence="3" id="KW-0645">Protease</keyword>
<dbReference type="GO" id="GO:0005829">
    <property type="term" value="C:cytosol"/>
    <property type="evidence" value="ECO:0007669"/>
    <property type="project" value="TreeGrafter"/>
</dbReference>
<keyword evidence="4" id="KW-0479">Metal-binding</keyword>
<evidence type="ECO:0000313" key="20">
    <source>
        <dbReference type="Proteomes" id="UP000095597"/>
    </source>
</evidence>
<dbReference type="InterPro" id="IPR011650">
    <property type="entry name" value="Peptidase_M20_dimer"/>
</dbReference>
<name>A0A173TZL7_9FIRM</name>
<gene>
    <name evidence="19" type="primary">pepD_2</name>
    <name evidence="19" type="ORF">ERS852573_01805</name>
</gene>
<dbReference type="SUPFAM" id="SSF53187">
    <property type="entry name" value="Zn-dependent exopeptidases"/>
    <property type="match status" value="1"/>
</dbReference>
<dbReference type="PANTHER" id="PTHR43501">
    <property type="entry name" value="CYTOSOL NON-SPECIFIC DIPEPTIDASE"/>
    <property type="match status" value="1"/>
</dbReference>
<evidence type="ECO:0000256" key="11">
    <source>
        <dbReference type="ARBA" id="ARBA00044252"/>
    </source>
</evidence>
<dbReference type="FunFam" id="3.40.630.10:FF:000018">
    <property type="entry name" value="Aminoacyl-histidine dipeptidase PepD"/>
    <property type="match status" value="1"/>
</dbReference>
<comment type="similarity">
    <text evidence="12">Belongs to the peptidase M20C family.</text>
</comment>
<dbReference type="Pfam" id="PF01546">
    <property type="entry name" value="Peptidase_M20"/>
    <property type="match status" value="1"/>
</dbReference>
<comment type="cofactor">
    <cofactor evidence="2">
        <name>Zn(2+)</name>
        <dbReference type="ChEBI" id="CHEBI:29105"/>
    </cofactor>
</comment>
<dbReference type="GO" id="GO:0070573">
    <property type="term" value="F:metallodipeptidase activity"/>
    <property type="evidence" value="ECO:0007669"/>
    <property type="project" value="TreeGrafter"/>
</dbReference>
<dbReference type="RefSeq" id="WP_055214420.1">
    <property type="nucleotide sequence ID" value="NZ_CYXO01000010.1"/>
</dbReference>
<keyword evidence="5 19" id="KW-0378">Hydrolase</keyword>
<dbReference type="OrthoDB" id="9773892at2"/>